<evidence type="ECO:0000256" key="4">
    <source>
        <dbReference type="ARBA" id="ARBA00023204"/>
    </source>
</evidence>
<name>A0ABU2BUB0_9ACTN</name>
<comment type="similarity">
    <text evidence="1 5">Belongs to the DNA glycosylase MPG family.</text>
</comment>
<dbReference type="InterPro" id="IPR036995">
    <property type="entry name" value="MPG_sf"/>
</dbReference>
<dbReference type="PANTHER" id="PTHR10429:SF0">
    <property type="entry name" value="DNA-3-METHYLADENINE GLYCOSYLASE"/>
    <property type="match status" value="1"/>
</dbReference>
<dbReference type="Gene3D" id="3.10.300.10">
    <property type="entry name" value="Methylpurine-DNA glycosylase (MPG)"/>
    <property type="match status" value="1"/>
</dbReference>
<dbReference type="NCBIfam" id="TIGR00567">
    <property type="entry name" value="3mg"/>
    <property type="match status" value="1"/>
</dbReference>
<evidence type="ECO:0000256" key="1">
    <source>
        <dbReference type="ARBA" id="ARBA00009232"/>
    </source>
</evidence>
<evidence type="ECO:0000256" key="3">
    <source>
        <dbReference type="ARBA" id="ARBA00022801"/>
    </source>
</evidence>
<keyword evidence="7" id="KW-1185">Reference proteome</keyword>
<sequence length="200" mass="21209">MAGLTELLGRPSVEVAPLLLGAVLRHDHPDGPVAVRLTEVEAYAGTQDPGSHGFRGRTERNATMFGPPAHLYVYFVYGMHHCANVVTGPEGECGAVLVRAGEVVEGLELARTRRPPARRDAELAKGPASLCRALGIGPGHDGADLVAGPVTLTPADRPAAQVSTGPRVGLRHAADRPWRFWVTGDPTVSRYVPAKPRPAR</sequence>
<evidence type="ECO:0000256" key="2">
    <source>
        <dbReference type="ARBA" id="ARBA00022763"/>
    </source>
</evidence>
<dbReference type="EC" id="3.2.2.-" evidence="5"/>
<accession>A0ABU2BUB0</accession>
<keyword evidence="2 5" id="KW-0227">DNA damage</keyword>
<dbReference type="Proteomes" id="UP001183648">
    <property type="component" value="Unassembled WGS sequence"/>
</dbReference>
<reference evidence="6 7" key="1">
    <citation type="submission" date="2023-07" db="EMBL/GenBank/DDBJ databases">
        <title>Sequencing the genomes of 1000 actinobacteria strains.</title>
        <authorList>
            <person name="Klenk H.-P."/>
        </authorList>
    </citation>
    <scope>NUCLEOTIDE SEQUENCE [LARGE SCALE GENOMIC DNA]</scope>
    <source>
        <strain evidence="6 7">DSM 19426</strain>
    </source>
</reference>
<dbReference type="Pfam" id="PF02245">
    <property type="entry name" value="Pur_DNA_glyco"/>
    <property type="match status" value="1"/>
</dbReference>
<gene>
    <name evidence="6" type="ORF">J2S63_000502</name>
</gene>
<dbReference type="RefSeq" id="WP_310298181.1">
    <property type="nucleotide sequence ID" value="NZ_BAAAPS010000002.1"/>
</dbReference>
<evidence type="ECO:0000313" key="6">
    <source>
        <dbReference type="EMBL" id="MDR7360949.1"/>
    </source>
</evidence>
<dbReference type="CDD" id="cd00540">
    <property type="entry name" value="AAG"/>
    <property type="match status" value="1"/>
</dbReference>
<dbReference type="GO" id="GO:0003905">
    <property type="term" value="F:alkylbase DNA N-glycosylase activity"/>
    <property type="evidence" value="ECO:0007669"/>
    <property type="project" value="UniProtKB-EC"/>
</dbReference>
<evidence type="ECO:0000256" key="5">
    <source>
        <dbReference type="HAMAP-Rule" id="MF_00527"/>
    </source>
</evidence>
<keyword evidence="4 5" id="KW-0234">DNA repair</keyword>
<dbReference type="HAMAP" id="MF_00527">
    <property type="entry name" value="3MGH"/>
    <property type="match status" value="1"/>
</dbReference>
<keyword evidence="3 5" id="KW-0378">Hydrolase</keyword>
<dbReference type="InterPro" id="IPR003180">
    <property type="entry name" value="MPG"/>
</dbReference>
<dbReference type="NCBIfam" id="NF002003">
    <property type="entry name" value="PRK00802.1-3"/>
    <property type="match status" value="1"/>
</dbReference>
<protein>
    <recommendedName>
        <fullName evidence="5">Putative 3-methyladenine DNA glycosylase</fullName>
        <ecNumber evidence="5">3.2.2.-</ecNumber>
    </recommendedName>
</protein>
<dbReference type="SUPFAM" id="SSF50486">
    <property type="entry name" value="FMT C-terminal domain-like"/>
    <property type="match status" value="1"/>
</dbReference>
<organism evidence="6 7">
    <name type="scientific">Nocardioides marmoribigeumensis</name>
    <dbReference type="NCBI Taxonomy" id="433649"/>
    <lineage>
        <taxon>Bacteria</taxon>
        <taxon>Bacillati</taxon>
        <taxon>Actinomycetota</taxon>
        <taxon>Actinomycetes</taxon>
        <taxon>Propionibacteriales</taxon>
        <taxon>Nocardioidaceae</taxon>
        <taxon>Nocardioides</taxon>
    </lineage>
</organism>
<dbReference type="PANTHER" id="PTHR10429">
    <property type="entry name" value="DNA-3-METHYLADENINE GLYCOSYLASE"/>
    <property type="match status" value="1"/>
</dbReference>
<dbReference type="EMBL" id="JAVDYG010000001">
    <property type="protein sequence ID" value="MDR7360949.1"/>
    <property type="molecule type" value="Genomic_DNA"/>
</dbReference>
<evidence type="ECO:0000313" key="7">
    <source>
        <dbReference type="Proteomes" id="UP001183648"/>
    </source>
</evidence>
<keyword evidence="6" id="KW-0326">Glycosidase</keyword>
<proteinExistence type="inferred from homology"/>
<dbReference type="InterPro" id="IPR011034">
    <property type="entry name" value="Formyl_transferase-like_C_sf"/>
</dbReference>
<comment type="caution">
    <text evidence="6">The sequence shown here is derived from an EMBL/GenBank/DDBJ whole genome shotgun (WGS) entry which is preliminary data.</text>
</comment>